<dbReference type="InterPro" id="IPR043502">
    <property type="entry name" value="DNA/RNA_pol_sf"/>
</dbReference>
<evidence type="ECO:0000313" key="3">
    <source>
        <dbReference type="Proteomes" id="UP000077202"/>
    </source>
</evidence>
<dbReference type="SUPFAM" id="SSF56672">
    <property type="entry name" value="DNA/RNA polymerases"/>
    <property type="match status" value="1"/>
</dbReference>
<organism evidence="2 3">
    <name type="scientific">Marchantia polymorpha subsp. ruderalis</name>
    <dbReference type="NCBI Taxonomy" id="1480154"/>
    <lineage>
        <taxon>Eukaryota</taxon>
        <taxon>Viridiplantae</taxon>
        <taxon>Streptophyta</taxon>
        <taxon>Embryophyta</taxon>
        <taxon>Marchantiophyta</taxon>
        <taxon>Marchantiopsida</taxon>
        <taxon>Marchantiidae</taxon>
        <taxon>Marchantiales</taxon>
        <taxon>Marchantiaceae</taxon>
        <taxon>Marchantia</taxon>
    </lineage>
</organism>
<dbReference type="CDD" id="cd01647">
    <property type="entry name" value="RT_LTR"/>
    <property type="match status" value="1"/>
</dbReference>
<keyword evidence="3" id="KW-1185">Reference proteome</keyword>
<dbReference type="PANTHER" id="PTHR24559:SF444">
    <property type="entry name" value="REVERSE TRANSCRIPTASE DOMAIN-CONTAINING PROTEIN"/>
    <property type="match status" value="1"/>
</dbReference>
<name>A0A176WAA5_MARPO</name>
<feature type="compositionally biased region" description="Basic and acidic residues" evidence="1">
    <location>
        <begin position="43"/>
        <end position="53"/>
    </location>
</feature>
<dbReference type="EMBL" id="LVLJ01001372">
    <property type="protein sequence ID" value="OAE30017.1"/>
    <property type="molecule type" value="Genomic_DNA"/>
</dbReference>
<feature type="region of interest" description="Disordered" evidence="1">
    <location>
        <begin position="17"/>
        <end position="56"/>
    </location>
</feature>
<comment type="caution">
    <text evidence="2">The sequence shown here is derived from an EMBL/GenBank/DDBJ whole genome shotgun (WGS) entry which is preliminary data.</text>
</comment>
<evidence type="ECO:0000313" key="2">
    <source>
        <dbReference type="EMBL" id="OAE30017.1"/>
    </source>
</evidence>
<reference evidence="2" key="1">
    <citation type="submission" date="2016-03" db="EMBL/GenBank/DDBJ databases">
        <title>Mechanisms controlling the formation of the plant cell surface in tip-growing cells are functionally conserved among land plants.</title>
        <authorList>
            <person name="Honkanen S."/>
            <person name="Jones V.A."/>
            <person name="Morieri G."/>
            <person name="Champion C."/>
            <person name="Hetherington A.J."/>
            <person name="Kelly S."/>
            <person name="Saint-Marcoux D."/>
            <person name="Proust H."/>
            <person name="Prescott H."/>
            <person name="Dolan L."/>
        </authorList>
    </citation>
    <scope>NUCLEOTIDE SEQUENCE [LARGE SCALE GENOMIC DNA]</scope>
    <source>
        <tissue evidence="2">Whole gametophyte</tissue>
    </source>
</reference>
<dbReference type="AlphaFoldDB" id="A0A176WAA5"/>
<dbReference type="Gene3D" id="3.10.10.10">
    <property type="entry name" value="HIV Type 1 Reverse Transcriptase, subunit A, domain 1"/>
    <property type="match status" value="1"/>
</dbReference>
<accession>A0A176WAA5</accession>
<dbReference type="InterPro" id="IPR043128">
    <property type="entry name" value="Rev_trsase/Diguanyl_cyclase"/>
</dbReference>
<gene>
    <name evidence="2" type="ORF">AXG93_3893s1270</name>
</gene>
<dbReference type="Gene3D" id="3.30.70.270">
    <property type="match status" value="1"/>
</dbReference>
<evidence type="ECO:0008006" key="4">
    <source>
        <dbReference type="Google" id="ProtNLM"/>
    </source>
</evidence>
<sequence length="160" mass="17783">MTIGKEPHRQHIPLVPLGAIPKGEVPPTEENISNANQDEDDVDRGGDDLKTKSDSTLGGIVSLGTGMFPPPNTWVSPITLAPKKNGKLRGCVTYKKLNDVTKKDRYSIPFCDKFLEEVEGHELSSFADGYNGYHQVRIAEEDQLKTTFMSPWGIFCYEVE</sequence>
<proteinExistence type="predicted"/>
<protein>
    <recommendedName>
        <fullName evidence="4">Reverse transcriptase domain-containing protein</fullName>
    </recommendedName>
</protein>
<evidence type="ECO:0000256" key="1">
    <source>
        <dbReference type="SAM" id="MobiDB-lite"/>
    </source>
</evidence>
<dbReference type="InterPro" id="IPR053134">
    <property type="entry name" value="RNA-dir_DNA_polymerase"/>
</dbReference>
<dbReference type="PANTHER" id="PTHR24559">
    <property type="entry name" value="TRANSPOSON TY3-I GAG-POL POLYPROTEIN"/>
    <property type="match status" value="1"/>
</dbReference>
<dbReference type="Proteomes" id="UP000077202">
    <property type="component" value="Unassembled WGS sequence"/>
</dbReference>